<evidence type="ECO:0000313" key="2">
    <source>
        <dbReference type="EMBL" id="RDX51680.1"/>
    </source>
</evidence>
<organism evidence="2 3">
    <name type="scientific">Lentinus brumalis</name>
    <dbReference type="NCBI Taxonomy" id="2498619"/>
    <lineage>
        <taxon>Eukaryota</taxon>
        <taxon>Fungi</taxon>
        <taxon>Dikarya</taxon>
        <taxon>Basidiomycota</taxon>
        <taxon>Agaricomycotina</taxon>
        <taxon>Agaricomycetes</taxon>
        <taxon>Polyporales</taxon>
        <taxon>Polyporaceae</taxon>
        <taxon>Lentinus</taxon>
    </lineage>
</organism>
<keyword evidence="3" id="KW-1185">Reference proteome</keyword>
<protein>
    <submittedName>
        <fullName evidence="2">Uncharacterized protein</fullName>
    </submittedName>
</protein>
<dbReference type="Proteomes" id="UP000256964">
    <property type="component" value="Unassembled WGS sequence"/>
</dbReference>
<dbReference type="OrthoDB" id="2757828at2759"/>
<dbReference type="EMBL" id="KZ857393">
    <property type="protein sequence ID" value="RDX51680.1"/>
    <property type="molecule type" value="Genomic_DNA"/>
</dbReference>
<dbReference type="AlphaFoldDB" id="A0A371DGM0"/>
<evidence type="ECO:0000313" key="3">
    <source>
        <dbReference type="Proteomes" id="UP000256964"/>
    </source>
</evidence>
<accession>A0A371DGM0</accession>
<proteinExistence type="predicted"/>
<sequence>MQQCLAQTPEENGQQTRCTKPLPPGKPCCEEHSAEFWRQMDAYRKVYEELCKLERLVEGITTGGFTRSRNPEEVGKMVETVNAYTECIQRAVVGWHEHTSHFFVEPDPAFAECLKALRDKRTVALAIAANIADWKQYLLMLEEQRMRQTPEERAQEIAFQKQVQQVQVQVNQRIRERGNTSTYDAVMTRCAAHLAYDEQTRCATPARKPERFCPVHREEHRLAYLKLDQVMQAAEESHAKTDATVNNFRSGRARTTDVTAHVRSYLAALDEELQVVESHQQLFQCKPAAEHAEKVDHLKSQRSLVKQVLDSVVAEEEKDEFSGEVLLVSILGMVGRRT</sequence>
<evidence type="ECO:0000256" key="1">
    <source>
        <dbReference type="SAM" id="MobiDB-lite"/>
    </source>
</evidence>
<reference evidence="2 3" key="1">
    <citation type="journal article" date="2018" name="Biotechnol. Biofuels">
        <title>Integrative visual omics of the white-rot fungus Polyporus brumalis exposes the biotechnological potential of its oxidative enzymes for delignifying raw plant biomass.</title>
        <authorList>
            <person name="Miyauchi S."/>
            <person name="Rancon A."/>
            <person name="Drula E."/>
            <person name="Hage H."/>
            <person name="Chaduli D."/>
            <person name="Favel A."/>
            <person name="Grisel S."/>
            <person name="Henrissat B."/>
            <person name="Herpoel-Gimbert I."/>
            <person name="Ruiz-Duenas F.J."/>
            <person name="Chevret D."/>
            <person name="Hainaut M."/>
            <person name="Lin J."/>
            <person name="Wang M."/>
            <person name="Pangilinan J."/>
            <person name="Lipzen A."/>
            <person name="Lesage-Meessen L."/>
            <person name="Navarro D."/>
            <person name="Riley R."/>
            <person name="Grigoriev I.V."/>
            <person name="Zhou S."/>
            <person name="Raouche S."/>
            <person name="Rosso M.N."/>
        </authorList>
    </citation>
    <scope>NUCLEOTIDE SEQUENCE [LARGE SCALE GENOMIC DNA]</scope>
    <source>
        <strain evidence="2 3">BRFM 1820</strain>
    </source>
</reference>
<name>A0A371DGM0_9APHY</name>
<dbReference type="STRING" id="139420.A0A371DGM0"/>
<feature type="compositionally biased region" description="Polar residues" evidence="1">
    <location>
        <begin position="1"/>
        <end position="18"/>
    </location>
</feature>
<gene>
    <name evidence="2" type="ORF">OH76DRAFT_263428</name>
</gene>
<feature type="region of interest" description="Disordered" evidence="1">
    <location>
        <begin position="1"/>
        <end position="21"/>
    </location>
</feature>